<dbReference type="Pfam" id="PF00593">
    <property type="entry name" value="TonB_dep_Rec_b-barrel"/>
    <property type="match status" value="1"/>
</dbReference>
<feature type="domain" description="TonB-dependent receptor plug" evidence="11">
    <location>
        <begin position="36"/>
        <end position="141"/>
    </location>
</feature>
<dbReference type="InterPro" id="IPR036942">
    <property type="entry name" value="Beta-barrel_TonB_sf"/>
</dbReference>
<keyword evidence="5 9" id="KW-0798">TonB box</keyword>
<evidence type="ECO:0000256" key="7">
    <source>
        <dbReference type="ARBA" id="ARBA00023237"/>
    </source>
</evidence>
<dbReference type="STRING" id="1194090.SAMN05443144_1484"/>
<dbReference type="GO" id="GO:0009279">
    <property type="term" value="C:cell outer membrane"/>
    <property type="evidence" value="ECO:0007669"/>
    <property type="project" value="UniProtKB-SubCell"/>
</dbReference>
<keyword evidence="7 8" id="KW-0998">Cell outer membrane</keyword>
<evidence type="ECO:0000259" key="10">
    <source>
        <dbReference type="Pfam" id="PF00593"/>
    </source>
</evidence>
<evidence type="ECO:0000313" key="12">
    <source>
        <dbReference type="EMBL" id="SHG70693.1"/>
    </source>
</evidence>
<organism evidence="12 13">
    <name type="scientific">Fodinibius roseus</name>
    <dbReference type="NCBI Taxonomy" id="1194090"/>
    <lineage>
        <taxon>Bacteria</taxon>
        <taxon>Pseudomonadati</taxon>
        <taxon>Balneolota</taxon>
        <taxon>Balneolia</taxon>
        <taxon>Balneolales</taxon>
        <taxon>Balneolaceae</taxon>
        <taxon>Fodinibius</taxon>
    </lineage>
</organism>
<keyword evidence="4 8" id="KW-0812">Transmembrane</keyword>
<protein>
    <submittedName>
        <fullName evidence="12">TonB-linked outer membrane protein, SusC/RagA family</fullName>
    </submittedName>
</protein>
<proteinExistence type="inferred from homology"/>
<evidence type="ECO:0000256" key="1">
    <source>
        <dbReference type="ARBA" id="ARBA00004571"/>
    </source>
</evidence>
<evidence type="ECO:0000313" key="13">
    <source>
        <dbReference type="Proteomes" id="UP000184041"/>
    </source>
</evidence>
<evidence type="ECO:0000256" key="6">
    <source>
        <dbReference type="ARBA" id="ARBA00023136"/>
    </source>
</evidence>
<dbReference type="InterPro" id="IPR037066">
    <property type="entry name" value="Plug_dom_sf"/>
</dbReference>
<dbReference type="AlphaFoldDB" id="A0A1M5M1Y8"/>
<dbReference type="InterPro" id="IPR012910">
    <property type="entry name" value="Plug_dom"/>
</dbReference>
<accession>A0A1M5M1Y8</accession>
<dbReference type="Gene3D" id="2.170.130.10">
    <property type="entry name" value="TonB-dependent receptor, plug domain"/>
    <property type="match status" value="1"/>
</dbReference>
<evidence type="ECO:0000256" key="4">
    <source>
        <dbReference type="ARBA" id="ARBA00022692"/>
    </source>
</evidence>
<evidence type="ECO:0000256" key="9">
    <source>
        <dbReference type="RuleBase" id="RU003357"/>
    </source>
</evidence>
<dbReference type="RefSeq" id="WP_139240408.1">
    <property type="nucleotide sequence ID" value="NZ_FQUS01000048.1"/>
</dbReference>
<dbReference type="OrthoDB" id="9768177at2"/>
<reference evidence="12 13" key="1">
    <citation type="submission" date="2016-11" db="EMBL/GenBank/DDBJ databases">
        <authorList>
            <person name="Jaros S."/>
            <person name="Januszkiewicz K."/>
            <person name="Wedrychowicz H."/>
        </authorList>
    </citation>
    <scope>NUCLEOTIDE SEQUENCE [LARGE SCALE GENOMIC DNA]</scope>
    <source>
        <strain evidence="12 13">DSM 21986</strain>
    </source>
</reference>
<sequence length="920" mass="100586">TQEVPINGRTEFEIEMVSQAITGEEMVVVGYGEQSKSNITSSISSVSAEDLENQPVQQFGQALQGKVAGVQVVQSSGSPGAPLSVRIRGIGTVNSSEPLYVVDGNAGVDPADVNPNQIESIEVLKSSSAAAIYGARGANGVVLITTKKGVAGTSNLEVNYYTGIQQVHNRIDMMNGEQFATTYNKALINAGIDPLFENIGSLGKGTDWQDAVFRNASVNNVDLSINGGSEQGSYYIGGGYYQQEGTVLKSDYERLSFRVNSEYEVNSIISLGENLVVNYSKRNSIPGEYGSRSIVPQSLRMDPTVPVKNSDGSWGYPNFSDAQNPVAQAAFVDNTNTVRPALNGSIYLDFKPTNNLIYHSQVNINLKSSGNKQFTRTYDVGPLQRNLVSSLSQNESESIYWDWNNTLTYDASYGSHDIEILSGITVLQERVENISARGQDLPLNANENSTLRYLNLAPDGQVVGGGAGEYGLLSFLGRVNYNYNNTYLFTGNFRVDGSSKFGSNNRYGLFPSFSAGWRMSNENFMKKLTFIDDFKIRGGWGMLGNQNTLPNYAFVSSLTPDLVYVFGENSNQGQAPVSVANPDLKWETTTETEFGFDFTGFENRITLSGSYYYKKTSDMLLRVPVMDVSGILQPPFVNGGNIVNKGIEIALGYQKTTPGDFYYDISVNISRNTNEVTKLSNQRAAIFSGVGRTVVGGSVADFYGYKADGIFQTQQEVDSHAFQTSGTAPGDIKFKDINDDGVIDQDDRGTIGNPWPDMTYGLNSNFNWEGFDLRLSLQGTLGNDVFASWKTFTQGSNFYNYDTQMLNAWNGEGTSTTTPRLNTNDPNDNFRASSYLVEDGSYLRLKNLQVGYTIPSGFILNQINKLRIYLSAQNLLTLTNYEGYDPEVGVIPGAPLNVGVDNARYPISRTVTLGISLGIQ</sequence>
<dbReference type="InterPro" id="IPR000531">
    <property type="entry name" value="Beta-barrel_TonB"/>
</dbReference>
<dbReference type="InterPro" id="IPR023997">
    <property type="entry name" value="TonB-dep_OMP_SusC/RagA_CS"/>
</dbReference>
<evidence type="ECO:0000256" key="5">
    <source>
        <dbReference type="ARBA" id="ARBA00023077"/>
    </source>
</evidence>
<evidence type="ECO:0000259" key="11">
    <source>
        <dbReference type="Pfam" id="PF07715"/>
    </source>
</evidence>
<dbReference type="Pfam" id="PF07715">
    <property type="entry name" value="Plug"/>
    <property type="match status" value="1"/>
</dbReference>
<evidence type="ECO:0000256" key="2">
    <source>
        <dbReference type="ARBA" id="ARBA00022448"/>
    </source>
</evidence>
<feature type="domain" description="TonB-dependent receptor-like beta-barrel" evidence="10">
    <location>
        <begin position="313"/>
        <end position="875"/>
    </location>
</feature>
<dbReference type="PROSITE" id="PS52016">
    <property type="entry name" value="TONB_DEPENDENT_REC_3"/>
    <property type="match status" value="1"/>
</dbReference>
<keyword evidence="6 8" id="KW-0472">Membrane</keyword>
<dbReference type="EMBL" id="FQUS01000048">
    <property type="protein sequence ID" value="SHG70693.1"/>
    <property type="molecule type" value="Genomic_DNA"/>
</dbReference>
<dbReference type="Proteomes" id="UP000184041">
    <property type="component" value="Unassembled WGS sequence"/>
</dbReference>
<name>A0A1M5M1Y8_9BACT</name>
<comment type="subcellular location">
    <subcellularLocation>
        <location evidence="1 8">Cell outer membrane</location>
        <topology evidence="1 8">Multi-pass membrane protein</topology>
    </subcellularLocation>
</comment>
<feature type="non-terminal residue" evidence="12">
    <location>
        <position position="1"/>
    </location>
</feature>
<keyword evidence="13" id="KW-1185">Reference proteome</keyword>
<dbReference type="NCBIfam" id="TIGR04057">
    <property type="entry name" value="SusC_RagA_signa"/>
    <property type="match status" value="1"/>
</dbReference>
<comment type="similarity">
    <text evidence="8 9">Belongs to the TonB-dependent receptor family.</text>
</comment>
<evidence type="ECO:0000256" key="8">
    <source>
        <dbReference type="PROSITE-ProRule" id="PRU01360"/>
    </source>
</evidence>
<dbReference type="InterPro" id="IPR039426">
    <property type="entry name" value="TonB-dep_rcpt-like"/>
</dbReference>
<dbReference type="InterPro" id="IPR023996">
    <property type="entry name" value="TonB-dep_OMP_SusC/RagA"/>
</dbReference>
<evidence type="ECO:0000256" key="3">
    <source>
        <dbReference type="ARBA" id="ARBA00022452"/>
    </source>
</evidence>
<dbReference type="SUPFAM" id="SSF56935">
    <property type="entry name" value="Porins"/>
    <property type="match status" value="1"/>
</dbReference>
<gene>
    <name evidence="12" type="ORF">SAMN05443144_1484</name>
</gene>
<keyword evidence="3 8" id="KW-1134">Transmembrane beta strand</keyword>
<keyword evidence="2 8" id="KW-0813">Transport</keyword>
<dbReference type="NCBIfam" id="TIGR04056">
    <property type="entry name" value="OMP_RagA_SusC"/>
    <property type="match status" value="1"/>
</dbReference>
<dbReference type="Gene3D" id="2.40.170.20">
    <property type="entry name" value="TonB-dependent receptor, beta-barrel domain"/>
    <property type="match status" value="1"/>
</dbReference>